<name>A0ABW7MRV8_9FLAO</name>
<protein>
    <submittedName>
        <fullName evidence="1">GxxExxY protein</fullName>
    </submittedName>
</protein>
<comment type="caution">
    <text evidence="1">The sequence shown here is derived from an EMBL/GenBank/DDBJ whole genome shotgun (WGS) entry which is preliminary data.</text>
</comment>
<evidence type="ECO:0000313" key="1">
    <source>
        <dbReference type="EMBL" id="MFH6769525.1"/>
    </source>
</evidence>
<reference evidence="1 2" key="1">
    <citation type="submission" date="2024-02" db="EMBL/GenBank/DDBJ databases">
        <title>A Gaetbulibacter species isolated from tidal flats and genomic insights of their niches.</title>
        <authorList>
            <person name="Ye Y."/>
        </authorList>
    </citation>
    <scope>NUCLEOTIDE SEQUENCE [LARGE SCALE GENOMIC DNA]</scope>
    <source>
        <strain evidence="1 2">KEM-8</strain>
    </source>
</reference>
<dbReference type="EMBL" id="JBAWKC010000004">
    <property type="protein sequence ID" value="MFH6769525.1"/>
    <property type="molecule type" value="Genomic_DNA"/>
</dbReference>
<dbReference type="Pfam" id="PF13366">
    <property type="entry name" value="PDDEXK_3"/>
    <property type="match status" value="1"/>
</dbReference>
<keyword evidence="2" id="KW-1185">Reference proteome</keyword>
<proteinExistence type="predicted"/>
<accession>A0ABW7MRV8</accession>
<evidence type="ECO:0000313" key="2">
    <source>
        <dbReference type="Proteomes" id="UP001610104"/>
    </source>
</evidence>
<organism evidence="1 2">
    <name type="scientific">Gaetbulibacter aquiaggeris</name>
    <dbReference type="NCBI Taxonomy" id="1735373"/>
    <lineage>
        <taxon>Bacteria</taxon>
        <taxon>Pseudomonadati</taxon>
        <taxon>Bacteroidota</taxon>
        <taxon>Flavobacteriia</taxon>
        <taxon>Flavobacteriales</taxon>
        <taxon>Flavobacteriaceae</taxon>
        <taxon>Gaetbulibacter</taxon>
    </lineage>
</organism>
<dbReference type="RefSeq" id="WP_395438754.1">
    <property type="nucleotide sequence ID" value="NZ_JBAWKC010000004.1"/>
</dbReference>
<sequence>MSKLVLEAETYKILVACIQVHKKLGNGFSESAYREALAKELTNSEIPFEQSKKLPVYYEGTPLDNYLVADFVCFDKIILEIKTLVCLNQNIKQQALKLLKATNLEIGYLINFGETNLTWKRHINT</sequence>
<dbReference type="InterPro" id="IPR026350">
    <property type="entry name" value="GxxExxY"/>
</dbReference>
<dbReference type="Proteomes" id="UP001610104">
    <property type="component" value="Unassembled WGS sequence"/>
</dbReference>
<gene>
    <name evidence="1" type="ORF">V8G56_12310</name>
</gene>
<dbReference type="NCBIfam" id="TIGR04256">
    <property type="entry name" value="GxxExxY"/>
    <property type="match status" value="1"/>
</dbReference>